<dbReference type="Gene3D" id="3.90.199.10">
    <property type="entry name" value="Topoisomerase II, domain 5"/>
    <property type="match status" value="1"/>
</dbReference>
<evidence type="ECO:0000259" key="7">
    <source>
        <dbReference type="PROSITE" id="PS52040"/>
    </source>
</evidence>
<comment type="similarity">
    <text evidence="2">Belongs to the type II topoisomerase GyrA/ParC subunit family.</text>
</comment>
<keyword evidence="5" id="KW-0413">Isomerase</keyword>
<dbReference type="RefSeq" id="WP_306766937.1">
    <property type="nucleotide sequence ID" value="NZ_SLTR01000433.1"/>
</dbReference>
<evidence type="ECO:0000256" key="4">
    <source>
        <dbReference type="ARBA" id="ARBA00023125"/>
    </source>
</evidence>
<keyword evidence="3" id="KW-0799">Topoisomerase</keyword>
<evidence type="ECO:0000313" key="8">
    <source>
        <dbReference type="EMBL" id="TDA85962.1"/>
    </source>
</evidence>
<reference evidence="8 9" key="1">
    <citation type="submission" date="2019-03" db="EMBL/GenBank/DDBJ databases">
        <title>Halomonas marinisediminis sp. nov., a moderately halophilic bacterium isolated from the Bohai Gulf.</title>
        <authorList>
            <person name="Ji X."/>
        </authorList>
    </citation>
    <scope>NUCLEOTIDE SEQUENCE [LARGE SCALE GENOMIC DNA]</scope>
    <source>
        <strain evidence="8 9">204</strain>
    </source>
</reference>
<accession>A0ABY2D251</accession>
<evidence type="ECO:0000256" key="6">
    <source>
        <dbReference type="PROSITE-ProRule" id="PRU01384"/>
    </source>
</evidence>
<evidence type="ECO:0000256" key="3">
    <source>
        <dbReference type="ARBA" id="ARBA00023029"/>
    </source>
</evidence>
<dbReference type="SUPFAM" id="SSF56719">
    <property type="entry name" value="Type II DNA topoisomerase"/>
    <property type="match status" value="1"/>
</dbReference>
<dbReference type="InterPro" id="IPR002205">
    <property type="entry name" value="Topo_IIA_dom_A"/>
</dbReference>
<dbReference type="Proteomes" id="UP000294823">
    <property type="component" value="Unassembled WGS sequence"/>
</dbReference>
<dbReference type="PROSITE" id="PS52040">
    <property type="entry name" value="TOPO_IIA"/>
    <property type="match status" value="1"/>
</dbReference>
<dbReference type="InterPro" id="IPR050220">
    <property type="entry name" value="Type_II_DNA_Topoisomerases"/>
</dbReference>
<keyword evidence="4 6" id="KW-0238">DNA-binding</keyword>
<gene>
    <name evidence="8" type="ORF">E0702_17295</name>
</gene>
<protein>
    <submittedName>
        <fullName evidence="8">DNA gyrase subunit A</fullName>
    </submittedName>
</protein>
<proteinExistence type="inferred from homology"/>
<evidence type="ECO:0000256" key="5">
    <source>
        <dbReference type="ARBA" id="ARBA00023235"/>
    </source>
</evidence>
<comment type="catalytic activity">
    <reaction evidence="1">
        <text>ATP-dependent breakage, passage and rejoining of double-stranded DNA.</text>
        <dbReference type="EC" id="5.6.2.2"/>
    </reaction>
</comment>
<dbReference type="PANTHER" id="PTHR43493">
    <property type="entry name" value="DNA GYRASE/TOPOISOMERASE SUBUNIT A"/>
    <property type="match status" value="1"/>
</dbReference>
<organism evidence="8 9">
    <name type="scientific">Halomonas marinisediminis</name>
    <dbReference type="NCBI Taxonomy" id="2546095"/>
    <lineage>
        <taxon>Bacteria</taxon>
        <taxon>Pseudomonadati</taxon>
        <taxon>Pseudomonadota</taxon>
        <taxon>Gammaproteobacteria</taxon>
        <taxon>Oceanospirillales</taxon>
        <taxon>Halomonadaceae</taxon>
        <taxon>Halomonas</taxon>
    </lineage>
</organism>
<keyword evidence="9" id="KW-1185">Reference proteome</keyword>
<comment type="caution">
    <text evidence="6">Lacks conserved residue(s) required for the propagation of feature annotation.</text>
</comment>
<feature type="non-terminal residue" evidence="8">
    <location>
        <position position="91"/>
    </location>
</feature>
<evidence type="ECO:0000256" key="1">
    <source>
        <dbReference type="ARBA" id="ARBA00000185"/>
    </source>
</evidence>
<dbReference type="InterPro" id="IPR013760">
    <property type="entry name" value="Topo_IIA-like_dom_sf"/>
</dbReference>
<dbReference type="Pfam" id="PF00521">
    <property type="entry name" value="DNA_topoisoIV"/>
    <property type="match status" value="1"/>
</dbReference>
<comment type="caution">
    <text evidence="8">The sequence shown here is derived from an EMBL/GenBank/DDBJ whole genome shotgun (WGS) entry which is preliminary data.</text>
</comment>
<evidence type="ECO:0000313" key="9">
    <source>
        <dbReference type="Proteomes" id="UP000294823"/>
    </source>
</evidence>
<name>A0ABY2D251_9GAMM</name>
<feature type="domain" description="Topo IIA-type catalytic" evidence="7">
    <location>
        <begin position="1"/>
        <end position="91"/>
    </location>
</feature>
<dbReference type="PANTHER" id="PTHR43493:SF5">
    <property type="entry name" value="DNA GYRASE SUBUNIT A, CHLOROPLASTIC_MITOCHONDRIAL"/>
    <property type="match status" value="1"/>
</dbReference>
<sequence length="91" mass="9790">AAALLADIEKETVDFQDNYDGKDREPTVLPARFPNMLVNGAGGIAVGMATNIPPHNLGEVIDATLALIETPDLEVEDLMQYIPAPEFPTRA</sequence>
<evidence type="ECO:0000256" key="2">
    <source>
        <dbReference type="ARBA" id="ARBA00008263"/>
    </source>
</evidence>
<dbReference type="EMBL" id="SLTR01000433">
    <property type="protein sequence ID" value="TDA85962.1"/>
    <property type="molecule type" value="Genomic_DNA"/>
</dbReference>
<feature type="non-terminal residue" evidence="8">
    <location>
        <position position="1"/>
    </location>
</feature>
<dbReference type="InterPro" id="IPR013758">
    <property type="entry name" value="Topo_IIA_A/C_ab"/>
</dbReference>